<feature type="transmembrane region" description="Helical" evidence="1">
    <location>
        <begin position="33"/>
        <end position="52"/>
    </location>
</feature>
<dbReference type="EMBL" id="JBHRTQ010000007">
    <property type="protein sequence ID" value="MFC3174527.1"/>
    <property type="molecule type" value="Genomic_DNA"/>
</dbReference>
<accession>A0ABV7IRD5</accession>
<feature type="transmembrane region" description="Helical" evidence="1">
    <location>
        <begin position="6"/>
        <end position="24"/>
    </location>
</feature>
<keyword evidence="1" id="KW-0472">Membrane</keyword>
<sequence>MQETALSLAVLMVIALPLGALALWRRGGSRKQALLMLALAAILAANVAIWVLPTRDGASLSQQTPR</sequence>
<gene>
    <name evidence="2" type="ORF">ACFOD9_09700</name>
</gene>
<evidence type="ECO:0000313" key="3">
    <source>
        <dbReference type="Proteomes" id="UP001595604"/>
    </source>
</evidence>
<protein>
    <submittedName>
        <fullName evidence="2">Uncharacterized protein</fullName>
    </submittedName>
</protein>
<organism evidence="2 3">
    <name type="scientific">Novosphingobium bradum</name>
    <dbReference type="NCBI Taxonomy" id="1737444"/>
    <lineage>
        <taxon>Bacteria</taxon>
        <taxon>Pseudomonadati</taxon>
        <taxon>Pseudomonadota</taxon>
        <taxon>Alphaproteobacteria</taxon>
        <taxon>Sphingomonadales</taxon>
        <taxon>Sphingomonadaceae</taxon>
        <taxon>Novosphingobium</taxon>
    </lineage>
</organism>
<dbReference type="RefSeq" id="WP_379509878.1">
    <property type="nucleotide sequence ID" value="NZ_JBHRTQ010000007.1"/>
</dbReference>
<reference evidence="3" key="1">
    <citation type="journal article" date="2019" name="Int. J. Syst. Evol. Microbiol.">
        <title>The Global Catalogue of Microorganisms (GCM) 10K type strain sequencing project: providing services to taxonomists for standard genome sequencing and annotation.</title>
        <authorList>
            <consortium name="The Broad Institute Genomics Platform"/>
            <consortium name="The Broad Institute Genome Sequencing Center for Infectious Disease"/>
            <person name="Wu L."/>
            <person name="Ma J."/>
        </authorList>
    </citation>
    <scope>NUCLEOTIDE SEQUENCE [LARGE SCALE GENOMIC DNA]</scope>
    <source>
        <strain evidence="3">KCTC 42984</strain>
    </source>
</reference>
<comment type="caution">
    <text evidence="2">The sequence shown here is derived from an EMBL/GenBank/DDBJ whole genome shotgun (WGS) entry which is preliminary data.</text>
</comment>
<proteinExistence type="predicted"/>
<keyword evidence="3" id="KW-1185">Reference proteome</keyword>
<evidence type="ECO:0000313" key="2">
    <source>
        <dbReference type="EMBL" id="MFC3174527.1"/>
    </source>
</evidence>
<keyword evidence="1" id="KW-0812">Transmembrane</keyword>
<keyword evidence="1" id="KW-1133">Transmembrane helix</keyword>
<dbReference type="Proteomes" id="UP001595604">
    <property type="component" value="Unassembled WGS sequence"/>
</dbReference>
<evidence type="ECO:0000256" key="1">
    <source>
        <dbReference type="SAM" id="Phobius"/>
    </source>
</evidence>
<name>A0ABV7IRD5_9SPHN</name>